<evidence type="ECO:0000259" key="2">
    <source>
        <dbReference type="PROSITE" id="PS50006"/>
    </source>
</evidence>
<evidence type="ECO:0000313" key="3">
    <source>
        <dbReference type="EMBL" id="KEQ26498.1"/>
    </source>
</evidence>
<dbReference type="CDD" id="cd00060">
    <property type="entry name" value="FHA"/>
    <property type="match status" value="1"/>
</dbReference>
<dbReference type="InterPro" id="IPR000253">
    <property type="entry name" value="FHA_dom"/>
</dbReference>
<evidence type="ECO:0000313" key="4">
    <source>
        <dbReference type="Proteomes" id="UP000028123"/>
    </source>
</evidence>
<dbReference type="RefSeq" id="WP_036679133.1">
    <property type="nucleotide sequence ID" value="NZ_JNVM01000006.1"/>
</dbReference>
<comment type="caution">
    <text evidence="3">The sequence shown here is derived from an EMBL/GenBank/DDBJ whole genome shotgun (WGS) entry which is preliminary data.</text>
</comment>
<dbReference type="eggNOG" id="COG1716">
    <property type="taxonomic scope" value="Bacteria"/>
</dbReference>
<gene>
    <name evidence="3" type="ORF">ET33_32120</name>
</gene>
<dbReference type="InterPro" id="IPR008984">
    <property type="entry name" value="SMAD_FHA_dom_sf"/>
</dbReference>
<feature type="transmembrane region" description="Helical" evidence="1">
    <location>
        <begin position="36"/>
        <end position="54"/>
    </location>
</feature>
<organism evidence="3 4">
    <name type="scientific">Paenibacillus tyrfis</name>
    <dbReference type="NCBI Taxonomy" id="1501230"/>
    <lineage>
        <taxon>Bacteria</taxon>
        <taxon>Bacillati</taxon>
        <taxon>Bacillota</taxon>
        <taxon>Bacilli</taxon>
        <taxon>Bacillales</taxon>
        <taxon>Paenibacillaceae</taxon>
        <taxon>Paenibacillus</taxon>
    </lineage>
</organism>
<dbReference type="OrthoDB" id="2473431at2"/>
<proteinExistence type="predicted"/>
<feature type="transmembrane region" description="Helical" evidence="1">
    <location>
        <begin position="7"/>
        <end position="30"/>
    </location>
</feature>
<dbReference type="SUPFAM" id="SSF49879">
    <property type="entry name" value="SMAD/FHA domain"/>
    <property type="match status" value="1"/>
</dbReference>
<dbReference type="Pfam" id="PF00498">
    <property type="entry name" value="FHA"/>
    <property type="match status" value="1"/>
</dbReference>
<dbReference type="EMBL" id="JNVM01000006">
    <property type="protein sequence ID" value="KEQ26498.1"/>
    <property type="molecule type" value="Genomic_DNA"/>
</dbReference>
<sequence>MLSEKKSVWVTVVNVLIALVSAFTLVYTYIWNTNVALRLFVAVFFIIGLTGMAWRKYGRTTASAPEAKKEAAITKLALLGDDGERIKEWYIHGETSLLIGRSSSDLEVQIDLSGTEYAALVSKQHAVLNYASGNWYIEDLDSSNGVGIKKRGESSKRLLNGDEPEQVHSGDTIYIANTRLLVK</sequence>
<name>A0A081P725_9BACL</name>
<feature type="domain" description="FHA" evidence="2">
    <location>
        <begin position="97"/>
        <end position="153"/>
    </location>
</feature>
<evidence type="ECO:0000256" key="1">
    <source>
        <dbReference type="SAM" id="Phobius"/>
    </source>
</evidence>
<dbReference type="Gene3D" id="2.60.200.20">
    <property type="match status" value="1"/>
</dbReference>
<keyword evidence="1" id="KW-0472">Membrane</keyword>
<dbReference type="AlphaFoldDB" id="A0A081P725"/>
<keyword evidence="4" id="KW-1185">Reference proteome</keyword>
<keyword evidence="1" id="KW-1133">Transmembrane helix</keyword>
<protein>
    <submittedName>
        <fullName evidence="3">Signal peptide protein</fullName>
    </submittedName>
</protein>
<dbReference type="Proteomes" id="UP000028123">
    <property type="component" value="Unassembled WGS sequence"/>
</dbReference>
<reference evidence="3 4" key="1">
    <citation type="submission" date="2014-06" db="EMBL/GenBank/DDBJ databases">
        <title>Draft genome sequence of Paenibacillus sp. MSt1.</title>
        <authorList>
            <person name="Aw Y.K."/>
            <person name="Ong K.S."/>
            <person name="Gan H.M."/>
            <person name="Lee S.M."/>
        </authorList>
    </citation>
    <scope>NUCLEOTIDE SEQUENCE [LARGE SCALE GENOMIC DNA]</scope>
    <source>
        <strain evidence="3 4">MSt1</strain>
    </source>
</reference>
<keyword evidence="1" id="KW-0812">Transmembrane</keyword>
<dbReference type="PROSITE" id="PS50006">
    <property type="entry name" value="FHA_DOMAIN"/>
    <property type="match status" value="1"/>
</dbReference>
<accession>A0A081P725</accession>